<keyword evidence="7" id="KW-0678">Repressor</keyword>
<dbReference type="AlphaFoldDB" id="A0A0B7MGW4"/>
<evidence type="ECO:0000256" key="7">
    <source>
        <dbReference type="HAMAP-Rule" id="MF_00173"/>
    </source>
</evidence>
<name>A0A0B7MGW4_9FIRM</name>
<reference evidence="12" key="1">
    <citation type="submission" date="2015-01" db="EMBL/GenBank/DDBJ databases">
        <authorList>
            <person name="Manzoor Shahid"/>
            <person name="Zubair Saima"/>
        </authorList>
    </citation>
    <scope>NUCLEOTIDE SEQUENCE [LARGE SCALE GENOMIC DNA]</scope>
    <source>
        <strain evidence="12">Sp3</strain>
    </source>
</reference>
<evidence type="ECO:0000256" key="1">
    <source>
        <dbReference type="ARBA" id="ARBA00004496"/>
    </source>
</evidence>
<dbReference type="UniPathway" id="UPA00068"/>
<comment type="subcellular location">
    <subcellularLocation>
        <location evidence="1 7">Cytoplasm</location>
    </subcellularLocation>
</comment>
<keyword evidence="5 7" id="KW-0238">DNA-binding</keyword>
<keyword evidence="4 7" id="KW-0805">Transcription regulation</keyword>
<accession>A0A0B7MGW4</accession>
<dbReference type="Pfam" id="PF01316">
    <property type="entry name" value="Arg_repressor"/>
    <property type="match status" value="1"/>
</dbReference>
<dbReference type="GO" id="GO:0003677">
    <property type="term" value="F:DNA binding"/>
    <property type="evidence" value="ECO:0007669"/>
    <property type="project" value="UniProtKB-KW"/>
</dbReference>
<keyword evidence="7" id="KW-0028">Amino-acid biosynthesis</keyword>
<dbReference type="GO" id="GO:0034618">
    <property type="term" value="F:arginine binding"/>
    <property type="evidence" value="ECO:0007669"/>
    <property type="project" value="InterPro"/>
</dbReference>
<dbReference type="Proteomes" id="UP000046155">
    <property type="component" value="Unassembled WGS sequence"/>
</dbReference>
<dbReference type="PRINTS" id="PR01467">
    <property type="entry name" value="ARGREPRESSOR"/>
</dbReference>
<evidence type="ECO:0000256" key="3">
    <source>
        <dbReference type="ARBA" id="ARBA00022490"/>
    </source>
</evidence>
<keyword evidence="12" id="KW-1185">Reference proteome</keyword>
<dbReference type="GO" id="GO:0006526">
    <property type="term" value="P:L-arginine biosynthetic process"/>
    <property type="evidence" value="ECO:0007669"/>
    <property type="project" value="UniProtKB-UniPathway"/>
</dbReference>
<dbReference type="Gene3D" id="1.10.10.10">
    <property type="entry name" value="Winged helix-like DNA-binding domain superfamily/Winged helix DNA-binding domain"/>
    <property type="match status" value="1"/>
</dbReference>
<dbReference type="InterPro" id="IPR036390">
    <property type="entry name" value="WH_DNA-bd_sf"/>
</dbReference>
<comment type="similarity">
    <text evidence="2 7">Belongs to the ArgR family.</text>
</comment>
<dbReference type="PANTHER" id="PTHR34471">
    <property type="entry name" value="ARGININE REPRESSOR"/>
    <property type="match status" value="1"/>
</dbReference>
<dbReference type="PANTHER" id="PTHR34471:SF1">
    <property type="entry name" value="ARGININE REPRESSOR"/>
    <property type="match status" value="1"/>
</dbReference>
<keyword evidence="6 7" id="KW-0804">Transcription</keyword>
<dbReference type="InterPro" id="IPR001669">
    <property type="entry name" value="Arg_repress"/>
</dbReference>
<evidence type="ECO:0000259" key="10">
    <source>
        <dbReference type="Pfam" id="PF02863"/>
    </source>
</evidence>
<evidence type="ECO:0000259" key="9">
    <source>
        <dbReference type="Pfam" id="PF01316"/>
    </source>
</evidence>
<dbReference type="EMBL" id="CDRZ01000262">
    <property type="protein sequence ID" value="CEO89869.1"/>
    <property type="molecule type" value="Genomic_DNA"/>
</dbReference>
<dbReference type="Gene3D" id="3.30.1360.40">
    <property type="match status" value="1"/>
</dbReference>
<dbReference type="HAMAP" id="MF_00173">
    <property type="entry name" value="Arg_repressor"/>
    <property type="match status" value="1"/>
</dbReference>
<dbReference type="InterPro" id="IPR020899">
    <property type="entry name" value="Arg_repress_C"/>
</dbReference>
<feature type="domain" description="Arginine repressor DNA-binding" evidence="9">
    <location>
        <begin position="2"/>
        <end position="65"/>
    </location>
</feature>
<evidence type="ECO:0000313" key="11">
    <source>
        <dbReference type="EMBL" id="CEO89869.1"/>
    </source>
</evidence>
<dbReference type="GO" id="GO:0003700">
    <property type="term" value="F:DNA-binding transcription factor activity"/>
    <property type="evidence" value="ECO:0007669"/>
    <property type="project" value="UniProtKB-UniRule"/>
</dbReference>
<comment type="pathway">
    <text evidence="7">Amino-acid biosynthesis; L-arginine biosynthesis [regulation].</text>
</comment>
<dbReference type="InterPro" id="IPR020900">
    <property type="entry name" value="Arg_repress_DNA-bd"/>
</dbReference>
<dbReference type="GO" id="GO:0051259">
    <property type="term" value="P:protein complex oligomerization"/>
    <property type="evidence" value="ECO:0007669"/>
    <property type="project" value="InterPro"/>
</dbReference>
<gene>
    <name evidence="7 11" type="primary">argR</name>
    <name evidence="11" type="ORF">SSCH_630007</name>
</gene>
<evidence type="ECO:0000256" key="8">
    <source>
        <dbReference type="NCBIfam" id="TIGR01529"/>
    </source>
</evidence>
<feature type="domain" description="Arginine repressor C-terminal" evidence="10">
    <location>
        <begin position="80"/>
        <end position="146"/>
    </location>
</feature>
<evidence type="ECO:0000313" key="12">
    <source>
        <dbReference type="Proteomes" id="UP000046155"/>
    </source>
</evidence>
<evidence type="ECO:0000256" key="5">
    <source>
        <dbReference type="ARBA" id="ARBA00023125"/>
    </source>
</evidence>
<evidence type="ECO:0000256" key="2">
    <source>
        <dbReference type="ARBA" id="ARBA00008316"/>
    </source>
</evidence>
<dbReference type="SUPFAM" id="SSF55252">
    <property type="entry name" value="C-terminal domain of arginine repressor"/>
    <property type="match status" value="1"/>
</dbReference>
<dbReference type="OrthoDB" id="9807089at2"/>
<dbReference type="GO" id="GO:1900079">
    <property type="term" value="P:regulation of arginine biosynthetic process"/>
    <property type="evidence" value="ECO:0007669"/>
    <property type="project" value="UniProtKB-UniRule"/>
</dbReference>
<dbReference type="SUPFAM" id="SSF46785">
    <property type="entry name" value="Winged helix' DNA-binding domain"/>
    <property type="match status" value="1"/>
</dbReference>
<dbReference type="InterPro" id="IPR036388">
    <property type="entry name" value="WH-like_DNA-bd_sf"/>
</dbReference>
<sequence>MKLRRQRLILEIIDEKPITTQSQLAEELLERGIKTTQATISRDIKELHLIKVSFGPESYRYARPQQMDPPQSFERMRRLFRENVVKHDFSENLILIKTLPGAAHNVAFAIDNSGWKELLGTVAGDDTILIIIKQRDAVCQVMERIDQMLR</sequence>
<dbReference type="GO" id="GO:0005737">
    <property type="term" value="C:cytoplasm"/>
    <property type="evidence" value="ECO:0007669"/>
    <property type="project" value="UniProtKB-SubCell"/>
</dbReference>
<evidence type="ECO:0000256" key="6">
    <source>
        <dbReference type="ARBA" id="ARBA00023163"/>
    </source>
</evidence>
<keyword evidence="3 7" id="KW-0963">Cytoplasm</keyword>
<organism evidence="11 12">
    <name type="scientific">Syntrophaceticus schinkii</name>
    <dbReference type="NCBI Taxonomy" id="499207"/>
    <lineage>
        <taxon>Bacteria</taxon>
        <taxon>Bacillati</taxon>
        <taxon>Bacillota</taxon>
        <taxon>Clostridia</taxon>
        <taxon>Thermoanaerobacterales</taxon>
        <taxon>Thermoanaerobacterales Family III. Incertae Sedis</taxon>
        <taxon>Syntrophaceticus</taxon>
    </lineage>
</organism>
<dbReference type="InterPro" id="IPR036251">
    <property type="entry name" value="Arg_repress_C_sf"/>
</dbReference>
<keyword evidence="7" id="KW-0055">Arginine biosynthesis</keyword>
<protein>
    <recommendedName>
        <fullName evidence="7 8">Arginine repressor</fullName>
    </recommendedName>
</protein>
<dbReference type="RefSeq" id="WP_044665729.1">
    <property type="nucleotide sequence ID" value="NZ_CDRZ01000262.1"/>
</dbReference>
<dbReference type="NCBIfam" id="TIGR01529">
    <property type="entry name" value="argR_whole"/>
    <property type="match status" value="1"/>
</dbReference>
<dbReference type="Pfam" id="PF02863">
    <property type="entry name" value="Arg_repressor_C"/>
    <property type="match status" value="1"/>
</dbReference>
<proteinExistence type="inferred from homology"/>
<comment type="function">
    <text evidence="7">Regulates arginine biosynthesis genes.</text>
</comment>
<evidence type="ECO:0000256" key="4">
    <source>
        <dbReference type="ARBA" id="ARBA00023015"/>
    </source>
</evidence>